<reference evidence="17" key="3">
    <citation type="submission" date="2018-10" db="EMBL/GenBank/DDBJ databases">
        <authorList>
            <person name="Whitman W."/>
            <person name="Huntemann M."/>
            <person name="Clum A."/>
            <person name="Pillay M."/>
            <person name="Palaniappan K."/>
            <person name="Varghese N."/>
            <person name="Mikhailova N."/>
            <person name="Stamatis D."/>
            <person name="Reddy T."/>
            <person name="Daum C."/>
            <person name="Shapiro N."/>
            <person name="Ivanova N."/>
            <person name="Kyrpides N."/>
            <person name="Woyke T."/>
        </authorList>
    </citation>
    <scope>NUCLEOTIDE SEQUENCE</scope>
    <source>
        <strain evidence="17">CGMCC 1.10124</strain>
    </source>
</reference>
<dbReference type="GO" id="GO:0004673">
    <property type="term" value="F:protein histidine kinase activity"/>
    <property type="evidence" value="ECO:0007669"/>
    <property type="project" value="UniProtKB-EC"/>
</dbReference>
<comment type="subcellular location">
    <subcellularLocation>
        <location evidence="2">Membrane</location>
        <topology evidence="2">Multi-pass membrane protein</topology>
    </subcellularLocation>
</comment>
<dbReference type="SMART" id="SM00387">
    <property type="entry name" value="HATPase_c"/>
    <property type="match status" value="1"/>
</dbReference>
<feature type="transmembrane region" description="Helical" evidence="12">
    <location>
        <begin position="151"/>
        <end position="174"/>
    </location>
</feature>
<dbReference type="InterPro" id="IPR035965">
    <property type="entry name" value="PAS-like_dom_sf"/>
</dbReference>
<keyword evidence="4" id="KW-0808">Transferase</keyword>
<feature type="transmembrane region" description="Helical" evidence="12">
    <location>
        <begin position="46"/>
        <end position="66"/>
    </location>
</feature>
<proteinExistence type="predicted"/>
<dbReference type="SUPFAM" id="SSF55785">
    <property type="entry name" value="PYP-like sensor domain (PAS domain)"/>
    <property type="match status" value="1"/>
</dbReference>
<dbReference type="SMART" id="SM00091">
    <property type="entry name" value="PAS"/>
    <property type="match status" value="1"/>
</dbReference>
<dbReference type="GO" id="GO:0000156">
    <property type="term" value="F:phosphorelay response regulator activity"/>
    <property type="evidence" value="ECO:0007669"/>
    <property type="project" value="TreeGrafter"/>
</dbReference>
<dbReference type="Pfam" id="PF00989">
    <property type="entry name" value="PAS"/>
    <property type="match status" value="1"/>
</dbReference>
<dbReference type="GO" id="GO:0005524">
    <property type="term" value="F:ATP binding"/>
    <property type="evidence" value="ECO:0007669"/>
    <property type="project" value="UniProtKB-KW"/>
</dbReference>
<dbReference type="GO" id="GO:0016020">
    <property type="term" value="C:membrane"/>
    <property type="evidence" value="ECO:0007669"/>
    <property type="project" value="UniProtKB-SubCell"/>
</dbReference>
<evidence type="ECO:0000256" key="12">
    <source>
        <dbReference type="SAM" id="Phobius"/>
    </source>
</evidence>
<dbReference type="Pfam" id="PF02518">
    <property type="entry name" value="HATPase_c"/>
    <property type="match status" value="1"/>
</dbReference>
<dbReference type="InterPro" id="IPR005467">
    <property type="entry name" value="His_kinase_dom"/>
</dbReference>
<keyword evidence="7" id="KW-0418">Kinase</keyword>
<keyword evidence="8" id="KW-0067">ATP-binding</keyword>
<evidence type="ECO:0000256" key="9">
    <source>
        <dbReference type="ARBA" id="ARBA00022989"/>
    </source>
</evidence>
<keyword evidence="19" id="KW-1185">Reference proteome</keyword>
<dbReference type="PROSITE" id="PS50113">
    <property type="entry name" value="PAC"/>
    <property type="match status" value="1"/>
</dbReference>
<dbReference type="InterPro" id="IPR000014">
    <property type="entry name" value="PAS"/>
</dbReference>
<dbReference type="CDD" id="cd00075">
    <property type="entry name" value="HATPase"/>
    <property type="match status" value="1"/>
</dbReference>
<organism evidence="17 18">
    <name type="scientific">Haloplanus aerogenes</name>
    <dbReference type="NCBI Taxonomy" id="660522"/>
    <lineage>
        <taxon>Archaea</taxon>
        <taxon>Methanobacteriati</taxon>
        <taxon>Methanobacteriota</taxon>
        <taxon>Stenosarchaea group</taxon>
        <taxon>Halobacteria</taxon>
        <taxon>Halobacteriales</taxon>
        <taxon>Haloferacaceae</taxon>
        <taxon>Haloplanus</taxon>
    </lineage>
</organism>
<name>A0A3M0CSV1_9EURY</name>
<evidence type="ECO:0000313" key="19">
    <source>
        <dbReference type="Proteomes" id="UP000282007"/>
    </source>
</evidence>
<dbReference type="Gene3D" id="3.30.450.20">
    <property type="entry name" value="PAS domain"/>
    <property type="match status" value="1"/>
</dbReference>
<dbReference type="GO" id="GO:0030295">
    <property type="term" value="F:protein kinase activator activity"/>
    <property type="evidence" value="ECO:0007669"/>
    <property type="project" value="TreeGrafter"/>
</dbReference>
<evidence type="ECO:0000256" key="8">
    <source>
        <dbReference type="ARBA" id="ARBA00022840"/>
    </source>
</evidence>
<dbReference type="InterPro" id="IPR033425">
    <property type="entry name" value="MASE3"/>
</dbReference>
<evidence type="ECO:0000256" key="3">
    <source>
        <dbReference type="ARBA" id="ARBA00012438"/>
    </source>
</evidence>
<dbReference type="InterPro" id="IPR003594">
    <property type="entry name" value="HATPase_dom"/>
</dbReference>
<evidence type="ECO:0000256" key="1">
    <source>
        <dbReference type="ARBA" id="ARBA00000085"/>
    </source>
</evidence>
<dbReference type="EMBL" id="REFS01000007">
    <property type="protein sequence ID" value="RMB12578.1"/>
    <property type="molecule type" value="Genomic_DNA"/>
</dbReference>
<dbReference type="PROSITE" id="PS50109">
    <property type="entry name" value="HIS_KIN"/>
    <property type="match status" value="1"/>
</dbReference>
<dbReference type="GO" id="GO:0006355">
    <property type="term" value="P:regulation of DNA-templated transcription"/>
    <property type="evidence" value="ECO:0007669"/>
    <property type="project" value="InterPro"/>
</dbReference>
<keyword evidence="5 12" id="KW-0812">Transmembrane</keyword>
<keyword evidence="9 12" id="KW-1133">Transmembrane helix</keyword>
<reference evidence="17 18" key="1">
    <citation type="journal article" date="2015" name="Stand. Genomic Sci.">
        <title>Genomic Encyclopedia of Bacterial and Archaeal Type Strains, Phase III: the genomes of soil and plant-associated and newly described type strains.</title>
        <authorList>
            <person name="Whitman W.B."/>
            <person name="Woyke T."/>
            <person name="Klenk H.P."/>
            <person name="Zhou Y."/>
            <person name="Lilburn T.G."/>
            <person name="Beck B.J."/>
            <person name="De Vos P."/>
            <person name="Vandamme P."/>
            <person name="Eisen J.A."/>
            <person name="Garrity G."/>
            <person name="Hugenholtz P."/>
            <person name="Kyrpides N.C."/>
        </authorList>
    </citation>
    <scope>NUCLEOTIDE SEQUENCE [LARGE SCALE GENOMIC DNA]</scope>
    <source>
        <strain evidence="17 18">CGMCC 1.10124</strain>
    </source>
</reference>
<dbReference type="EMBL" id="CP034145">
    <property type="protein sequence ID" value="AZH26926.1"/>
    <property type="molecule type" value="Genomic_DNA"/>
</dbReference>
<evidence type="ECO:0000313" key="16">
    <source>
        <dbReference type="EMBL" id="AZH26926.1"/>
    </source>
</evidence>
<feature type="transmembrane region" description="Helical" evidence="12">
    <location>
        <begin position="222"/>
        <end position="243"/>
    </location>
</feature>
<dbReference type="InterPro" id="IPR013767">
    <property type="entry name" value="PAS_fold"/>
</dbReference>
<evidence type="ECO:0000259" key="13">
    <source>
        <dbReference type="PROSITE" id="PS50109"/>
    </source>
</evidence>
<dbReference type="Proteomes" id="UP000277326">
    <property type="component" value="Unassembled WGS sequence"/>
</dbReference>
<feature type="domain" description="PAS" evidence="14">
    <location>
        <begin position="290"/>
        <end position="336"/>
    </location>
</feature>
<evidence type="ECO:0000313" key="17">
    <source>
        <dbReference type="EMBL" id="RMB12578.1"/>
    </source>
</evidence>
<evidence type="ECO:0000259" key="14">
    <source>
        <dbReference type="PROSITE" id="PS50112"/>
    </source>
</evidence>
<feature type="domain" description="PAC" evidence="15">
    <location>
        <begin position="361"/>
        <end position="415"/>
    </location>
</feature>
<evidence type="ECO:0000256" key="2">
    <source>
        <dbReference type="ARBA" id="ARBA00004141"/>
    </source>
</evidence>
<dbReference type="SMART" id="SM00086">
    <property type="entry name" value="PAC"/>
    <property type="match status" value="1"/>
</dbReference>
<comment type="catalytic activity">
    <reaction evidence="1">
        <text>ATP + protein L-histidine = ADP + protein N-phospho-L-histidine.</text>
        <dbReference type="EC" id="2.7.13.3"/>
    </reaction>
</comment>
<dbReference type="SUPFAM" id="SSF55874">
    <property type="entry name" value="ATPase domain of HSP90 chaperone/DNA topoisomerase II/histidine kinase"/>
    <property type="match status" value="1"/>
</dbReference>
<dbReference type="Gene3D" id="3.30.565.10">
    <property type="entry name" value="Histidine kinase-like ATPase, C-terminal domain"/>
    <property type="match status" value="1"/>
</dbReference>
<dbReference type="InterPro" id="IPR001610">
    <property type="entry name" value="PAC"/>
</dbReference>
<keyword evidence="11 12" id="KW-0472">Membrane</keyword>
<reference evidence="16 19" key="2">
    <citation type="submission" date="2018-07" db="EMBL/GenBank/DDBJ databases">
        <title>Genome sequences of Haloplanus aerogenes JCM 16430T.</title>
        <authorList>
            <person name="Kim Y.B."/>
            <person name="Roh S.W."/>
        </authorList>
    </citation>
    <scope>NUCLEOTIDE SEQUENCE [LARGE SCALE GENOMIC DNA]</scope>
    <source>
        <strain evidence="16 19">JCM 16430</strain>
    </source>
</reference>
<evidence type="ECO:0000313" key="18">
    <source>
        <dbReference type="Proteomes" id="UP000277326"/>
    </source>
</evidence>
<dbReference type="PROSITE" id="PS50112">
    <property type="entry name" value="PAS"/>
    <property type="match status" value="1"/>
</dbReference>
<dbReference type="Proteomes" id="UP000282007">
    <property type="component" value="Chromosome"/>
</dbReference>
<feature type="transmembrane region" description="Helical" evidence="12">
    <location>
        <begin position="78"/>
        <end position="99"/>
    </location>
</feature>
<dbReference type="InterPro" id="IPR000700">
    <property type="entry name" value="PAS-assoc_C"/>
</dbReference>
<protein>
    <recommendedName>
        <fullName evidence="3">histidine kinase</fullName>
        <ecNumber evidence="3">2.7.13.3</ecNumber>
    </recommendedName>
</protein>
<evidence type="ECO:0000256" key="5">
    <source>
        <dbReference type="ARBA" id="ARBA00022692"/>
    </source>
</evidence>
<keyword evidence="10" id="KW-0902">Two-component regulatory system</keyword>
<evidence type="ECO:0000256" key="11">
    <source>
        <dbReference type="ARBA" id="ARBA00023136"/>
    </source>
</evidence>
<dbReference type="AlphaFoldDB" id="A0A3M0CSV1"/>
<sequence>MSRYRNPWVRVSSVGRSSDWYGHTAALAVSVSGLAALYVVQTRNFLLFHSIVEIFSILVAFGVFIITWNAREELEHPFIVVLGISYLFVGGLDLLHTLAYRGMGVFPNASANLPTQLWLLGRSLEAASVLGAGVAGVVVSERDRLNIEWNGRNLGMLITGFAVVVALGLGSIFVVDWFPRAYVLGSGLTRFKVVSEYVIVGLFGVGLAVVTRQQETFDERVFRLLAASLLLTMLSELAFTFYVDVYGLSNAAGHFLKLGSFYLIYLGVVKTGIKNPQRALYRTLAQREAEARKFKKAADHSGHAILITDRDGMIQYANTAWEDMTGYDASEAIGRTPRLLKSGEHDDAFYEELWETILAGDIWEGEIVNERKNGERFVIYQTTAPILTEDGKIAGFVAIHDDITEQKAYEERLESDLHTSIEQLQVLARILRHNIRNELNVVSGTAETVRTKTDDADIEAMVTRIEEASDRLLMQADKQREIVQLLLEPSTETPLQLDEVVDDVVERLTAQYPHAEVTVDVPPELELTTIPELRQAITEIVENAIIHTDRETPTVTISARSRDEVVEISVTDDGPEIPAVERQVIAEETEIDALLHSSGMGLWLASRTVRRAGGTIRFEDADQRGNVVTLVVP</sequence>
<feature type="transmembrane region" description="Helical" evidence="12">
    <location>
        <begin position="194"/>
        <end position="210"/>
    </location>
</feature>
<evidence type="ECO:0000256" key="4">
    <source>
        <dbReference type="ARBA" id="ARBA00022679"/>
    </source>
</evidence>
<dbReference type="NCBIfam" id="TIGR00229">
    <property type="entry name" value="sensory_box"/>
    <property type="match status" value="1"/>
</dbReference>
<dbReference type="PANTHER" id="PTHR42878">
    <property type="entry name" value="TWO-COMPONENT HISTIDINE KINASE"/>
    <property type="match status" value="1"/>
</dbReference>
<dbReference type="InterPro" id="IPR036890">
    <property type="entry name" value="HATPase_C_sf"/>
</dbReference>
<dbReference type="PANTHER" id="PTHR42878:SF7">
    <property type="entry name" value="SENSOR HISTIDINE KINASE GLRK"/>
    <property type="match status" value="1"/>
</dbReference>
<dbReference type="Pfam" id="PF17159">
    <property type="entry name" value="MASE3"/>
    <property type="match status" value="1"/>
</dbReference>
<dbReference type="CDD" id="cd00130">
    <property type="entry name" value="PAS"/>
    <property type="match status" value="1"/>
</dbReference>
<accession>A0A3M0CSV1</accession>
<feature type="domain" description="Histidine kinase" evidence="13">
    <location>
        <begin position="430"/>
        <end position="633"/>
    </location>
</feature>
<gene>
    <name evidence="17" type="ORF">ATH50_3245</name>
    <name evidence="16" type="ORF">DU502_16775</name>
</gene>
<dbReference type="EC" id="2.7.13.3" evidence="3"/>
<evidence type="ECO:0000256" key="10">
    <source>
        <dbReference type="ARBA" id="ARBA00023012"/>
    </source>
</evidence>
<evidence type="ECO:0000259" key="15">
    <source>
        <dbReference type="PROSITE" id="PS50113"/>
    </source>
</evidence>
<dbReference type="InterPro" id="IPR050351">
    <property type="entry name" value="BphY/WalK/GraS-like"/>
</dbReference>
<keyword evidence="6" id="KW-0547">Nucleotide-binding</keyword>
<evidence type="ECO:0000256" key="6">
    <source>
        <dbReference type="ARBA" id="ARBA00022741"/>
    </source>
</evidence>
<dbReference type="KEGG" id="haer:DU502_16775"/>
<dbReference type="GO" id="GO:0007234">
    <property type="term" value="P:osmosensory signaling via phosphorelay pathway"/>
    <property type="evidence" value="ECO:0007669"/>
    <property type="project" value="TreeGrafter"/>
</dbReference>
<evidence type="ECO:0000256" key="7">
    <source>
        <dbReference type="ARBA" id="ARBA00022777"/>
    </source>
</evidence>
<feature type="transmembrane region" description="Helical" evidence="12">
    <location>
        <begin position="20"/>
        <end position="40"/>
    </location>
</feature>